<keyword evidence="5" id="KW-0964">Secreted</keyword>
<dbReference type="EMBL" id="UFQS01001030">
    <property type="protein sequence ID" value="SSX08626.1"/>
    <property type="molecule type" value="Genomic_DNA"/>
</dbReference>
<proteinExistence type="inferred from homology"/>
<keyword evidence="4" id="KW-1201">Platelet aggregation inhibiting toxin</keyword>
<dbReference type="VEuPathDB" id="VectorBase:CSON000233"/>
<evidence type="ECO:0000313" key="17">
    <source>
        <dbReference type="EMBL" id="SSX28542.1"/>
    </source>
</evidence>
<accession>A0A336MDR1</accession>
<dbReference type="InterPro" id="IPR004843">
    <property type="entry name" value="Calcineurin-like_PHP"/>
</dbReference>
<evidence type="ECO:0000256" key="6">
    <source>
        <dbReference type="ARBA" id="ARBA00022656"/>
    </source>
</evidence>
<evidence type="ECO:0000256" key="4">
    <source>
        <dbReference type="ARBA" id="ARBA00022442"/>
    </source>
</evidence>
<evidence type="ECO:0000256" key="2">
    <source>
        <dbReference type="ARBA" id="ARBA00006654"/>
    </source>
</evidence>
<dbReference type="Pfam" id="PF02872">
    <property type="entry name" value="5_nucleotid_C"/>
    <property type="match status" value="1"/>
</dbReference>
<keyword evidence="6" id="KW-0800">Toxin</keyword>
<dbReference type="CDD" id="cd07409">
    <property type="entry name" value="MPP_CD73_N"/>
    <property type="match status" value="1"/>
</dbReference>
<organism evidence="17">
    <name type="scientific">Culicoides sonorensis</name>
    <name type="common">Biting midge</name>
    <dbReference type="NCBI Taxonomy" id="179676"/>
    <lineage>
        <taxon>Eukaryota</taxon>
        <taxon>Metazoa</taxon>
        <taxon>Ecdysozoa</taxon>
        <taxon>Arthropoda</taxon>
        <taxon>Hexapoda</taxon>
        <taxon>Insecta</taxon>
        <taxon>Pterygota</taxon>
        <taxon>Neoptera</taxon>
        <taxon>Endopterygota</taxon>
        <taxon>Diptera</taxon>
        <taxon>Nematocera</taxon>
        <taxon>Chironomoidea</taxon>
        <taxon>Ceratopogonidae</taxon>
        <taxon>Ceratopogoninae</taxon>
        <taxon>Culicoides</taxon>
        <taxon>Monoculicoides</taxon>
    </lineage>
</organism>
<dbReference type="GO" id="GO:0090729">
    <property type="term" value="F:toxin activity"/>
    <property type="evidence" value="ECO:0007669"/>
    <property type="project" value="UniProtKB-KW"/>
</dbReference>
<keyword evidence="9 13" id="KW-0547">Nucleotide-binding</keyword>
<feature type="signal peptide" evidence="13">
    <location>
        <begin position="1"/>
        <end position="18"/>
    </location>
</feature>
<keyword evidence="7" id="KW-0479">Metal-binding</keyword>
<evidence type="ECO:0000259" key="15">
    <source>
        <dbReference type="Pfam" id="PF02872"/>
    </source>
</evidence>
<dbReference type="InterPro" id="IPR029052">
    <property type="entry name" value="Metallo-depent_PP-like"/>
</dbReference>
<dbReference type="SUPFAM" id="SSF56300">
    <property type="entry name" value="Metallo-dependent phosphatases"/>
    <property type="match status" value="1"/>
</dbReference>
<keyword evidence="10 13" id="KW-0378">Hydrolase</keyword>
<comment type="similarity">
    <text evidence="2 13">Belongs to the 5'-nucleotidase family.</text>
</comment>
<evidence type="ECO:0000256" key="8">
    <source>
        <dbReference type="ARBA" id="ARBA00022729"/>
    </source>
</evidence>
<feature type="domain" description="Calcineurin-like phosphoesterase" evidence="14">
    <location>
        <begin position="29"/>
        <end position="247"/>
    </location>
</feature>
<dbReference type="EMBL" id="UFQT01001030">
    <property type="protein sequence ID" value="SSX28542.1"/>
    <property type="molecule type" value="Genomic_DNA"/>
</dbReference>
<evidence type="ECO:0000256" key="12">
    <source>
        <dbReference type="ARBA" id="ARBA00023240"/>
    </source>
</evidence>
<dbReference type="Gene3D" id="3.60.21.10">
    <property type="match status" value="1"/>
</dbReference>
<evidence type="ECO:0000313" key="16">
    <source>
        <dbReference type="EMBL" id="SSX08626.1"/>
    </source>
</evidence>
<dbReference type="SUPFAM" id="SSF55816">
    <property type="entry name" value="5'-nucleotidase (syn. UDP-sugar hydrolase), C-terminal domain"/>
    <property type="match status" value="1"/>
</dbReference>
<dbReference type="InterPro" id="IPR006146">
    <property type="entry name" value="5'-Nucleotdase_CS"/>
</dbReference>
<dbReference type="InterPro" id="IPR006179">
    <property type="entry name" value="5_nucleotidase/apyrase"/>
</dbReference>
<dbReference type="FunFam" id="3.90.780.10:FF:000004">
    <property type="entry name" value="UDP-sugar hydrolase, putative"/>
    <property type="match status" value="1"/>
</dbReference>
<evidence type="ECO:0000256" key="7">
    <source>
        <dbReference type="ARBA" id="ARBA00022723"/>
    </source>
</evidence>
<dbReference type="EC" id="3.6.1.5" evidence="3"/>
<protein>
    <recommendedName>
        <fullName evidence="3">apyrase</fullName>
        <ecNumber evidence="3">3.6.1.5</ecNumber>
    </recommendedName>
</protein>
<keyword evidence="8 13" id="KW-0732">Signal</keyword>
<dbReference type="GO" id="GO:0008253">
    <property type="term" value="F:5'-nucleotidase activity"/>
    <property type="evidence" value="ECO:0007669"/>
    <property type="project" value="TreeGrafter"/>
</dbReference>
<feature type="chain" id="PRO_5036507040" description="apyrase" evidence="13">
    <location>
        <begin position="19"/>
        <end position="547"/>
    </location>
</feature>
<dbReference type="GO" id="GO:0004050">
    <property type="term" value="F:apyrase activity"/>
    <property type="evidence" value="ECO:0007669"/>
    <property type="project" value="UniProtKB-EC"/>
</dbReference>
<comment type="subcellular location">
    <subcellularLocation>
        <location evidence="1">Secreted</location>
    </subcellularLocation>
</comment>
<dbReference type="FunFam" id="3.60.21.10:FF:000020">
    <property type="entry name" value="NT5E isoform 4"/>
    <property type="match status" value="1"/>
</dbReference>
<evidence type="ECO:0000256" key="3">
    <source>
        <dbReference type="ARBA" id="ARBA00012148"/>
    </source>
</evidence>
<evidence type="ECO:0000256" key="5">
    <source>
        <dbReference type="ARBA" id="ARBA00022525"/>
    </source>
</evidence>
<dbReference type="InterPro" id="IPR008334">
    <property type="entry name" value="5'-Nucleotdase_C"/>
</dbReference>
<dbReference type="AlphaFoldDB" id="A0A336MDR1"/>
<reference evidence="17" key="2">
    <citation type="submission" date="2018-07" db="EMBL/GenBank/DDBJ databases">
        <authorList>
            <person name="Quirk P.G."/>
            <person name="Krulwich T.A."/>
        </authorList>
    </citation>
    <scope>NUCLEOTIDE SEQUENCE</scope>
</reference>
<evidence type="ECO:0000256" key="11">
    <source>
        <dbReference type="ARBA" id="ARBA00023180"/>
    </source>
</evidence>
<sequence length="547" mass="61687">MNQIRFFFLLCVIFKVKSSSIPSNTFKLTIIHINDFHAHFEEMSPNSAECKTNVKCIGGYARLVYMVKHLEETHENPLYLNAGDNFQGTPWYTMFKWNVTQHFLNLLPADVITLGNHEFDHGIDGLLPFIGSIKSKLLVGNVDDDSKHFLQAYSNDRVHGRTILTIDGRKIGVIGVIIKTVDQLSNTGNITFLDEIMMVKRHARLLSKEDVDIIIVLSHCGIEIDKEIALKAGPLIDVIVGGHSHTYLYNGKDPNNPPDEPADKYPIVIEQDDGHKVLVVQAGCYGQYVGLLKLTFDNEGKVISWDGNPIYLGNHVKKDPEIEEEMKPWKKAVDKTGNRIIGKSKVLIDHSKCKVMECNAGNFVTDVMVESFKNITGHKKVVLAIYNAGGVRASIEAGPIKYNYIISMLPFGNYLELVKIPGKTLREAFEHAVSLPNNGRDTVFRNLLQVSGINVVYDLKREIGQRVEDILVLANMKQNVYKALQDDELYDVVLPTFLYIGGDGYTMFKRDQQHHEVGPVDIDAVMAYIERKKVLEPSLEARIFLKY</sequence>
<dbReference type="GO" id="GO:0000166">
    <property type="term" value="F:nucleotide binding"/>
    <property type="evidence" value="ECO:0007669"/>
    <property type="project" value="UniProtKB-KW"/>
</dbReference>
<dbReference type="GO" id="GO:0046872">
    <property type="term" value="F:metal ion binding"/>
    <property type="evidence" value="ECO:0007669"/>
    <property type="project" value="UniProtKB-KW"/>
</dbReference>
<name>A0A336MDR1_CULSO</name>
<dbReference type="GO" id="GO:0006196">
    <property type="term" value="P:AMP catabolic process"/>
    <property type="evidence" value="ECO:0007669"/>
    <property type="project" value="TreeGrafter"/>
</dbReference>
<dbReference type="GO" id="GO:0005615">
    <property type="term" value="C:extracellular space"/>
    <property type="evidence" value="ECO:0007669"/>
    <property type="project" value="UniProtKB-ARBA"/>
</dbReference>
<dbReference type="OMA" id="GNEFCYF"/>
<dbReference type="Gene3D" id="3.90.780.10">
    <property type="entry name" value="5'-Nucleotidase, C-terminal domain"/>
    <property type="match status" value="1"/>
</dbReference>
<evidence type="ECO:0000259" key="14">
    <source>
        <dbReference type="Pfam" id="PF00149"/>
    </source>
</evidence>
<evidence type="ECO:0000256" key="13">
    <source>
        <dbReference type="RuleBase" id="RU362119"/>
    </source>
</evidence>
<dbReference type="GO" id="GO:0005886">
    <property type="term" value="C:plasma membrane"/>
    <property type="evidence" value="ECO:0007669"/>
    <property type="project" value="TreeGrafter"/>
</dbReference>
<dbReference type="PROSITE" id="PS00785">
    <property type="entry name" value="5_NUCLEOTIDASE_1"/>
    <property type="match status" value="1"/>
</dbReference>
<dbReference type="PRINTS" id="PR01607">
    <property type="entry name" value="APYRASEFAMLY"/>
</dbReference>
<dbReference type="InterPro" id="IPR036907">
    <property type="entry name" value="5'-Nucleotdase_C_sf"/>
</dbReference>
<keyword evidence="11" id="KW-0325">Glycoprotein</keyword>
<keyword evidence="12" id="KW-1199">Hemostasis impairing toxin</keyword>
<evidence type="ECO:0000256" key="10">
    <source>
        <dbReference type="ARBA" id="ARBA00022801"/>
    </source>
</evidence>
<dbReference type="Pfam" id="PF00149">
    <property type="entry name" value="Metallophos"/>
    <property type="match status" value="1"/>
</dbReference>
<evidence type="ECO:0000256" key="1">
    <source>
        <dbReference type="ARBA" id="ARBA00004613"/>
    </source>
</evidence>
<gene>
    <name evidence="17" type="primary">CSON000233</name>
</gene>
<feature type="domain" description="5'-Nucleotidase C-terminal" evidence="15">
    <location>
        <begin position="341"/>
        <end position="510"/>
    </location>
</feature>
<evidence type="ECO:0000256" key="9">
    <source>
        <dbReference type="ARBA" id="ARBA00022741"/>
    </source>
</evidence>
<reference evidence="16" key="1">
    <citation type="submission" date="2018-04" db="EMBL/GenBank/DDBJ databases">
        <authorList>
            <person name="Go L.Y."/>
            <person name="Mitchell J.A."/>
        </authorList>
    </citation>
    <scope>NUCLEOTIDE SEQUENCE</scope>
    <source>
        <tissue evidence="16">Whole organism</tissue>
    </source>
</reference>
<dbReference type="PANTHER" id="PTHR11575:SF32">
    <property type="entry name" value="APYRASE-LIKE PROTEIN"/>
    <property type="match status" value="1"/>
</dbReference>
<dbReference type="PANTHER" id="PTHR11575">
    <property type="entry name" value="5'-NUCLEOTIDASE-RELATED"/>
    <property type="match status" value="1"/>
</dbReference>